<dbReference type="SUPFAM" id="SSF51735">
    <property type="entry name" value="NAD(P)-binding Rossmann-fold domains"/>
    <property type="match status" value="1"/>
</dbReference>
<accession>A0A2W7NE25</accession>
<dbReference type="InterPro" id="IPR036291">
    <property type="entry name" value="NAD(P)-bd_dom_sf"/>
</dbReference>
<dbReference type="PANTHER" id="PTHR24321">
    <property type="entry name" value="DEHYDROGENASES, SHORT CHAIN"/>
    <property type="match status" value="1"/>
</dbReference>
<dbReference type="InterPro" id="IPR002347">
    <property type="entry name" value="SDR_fam"/>
</dbReference>
<proteinExistence type="inferred from homology"/>
<keyword evidence="2" id="KW-0560">Oxidoreductase</keyword>
<evidence type="ECO:0000256" key="1">
    <source>
        <dbReference type="ARBA" id="ARBA00006484"/>
    </source>
</evidence>
<evidence type="ECO:0000313" key="3">
    <source>
        <dbReference type="EMBL" id="PZX18428.1"/>
    </source>
</evidence>
<dbReference type="GO" id="GO:0016491">
    <property type="term" value="F:oxidoreductase activity"/>
    <property type="evidence" value="ECO:0007669"/>
    <property type="project" value="UniProtKB-KW"/>
</dbReference>
<dbReference type="PANTHER" id="PTHR24321:SF8">
    <property type="entry name" value="ESTRADIOL 17-BETA-DEHYDROGENASE 8-RELATED"/>
    <property type="match status" value="1"/>
</dbReference>
<sequence>MDNTVRQALVTGGAKGIGRGIVEHLLEQGWRVMALDRDGDALRAFGKRDGLLTCEADVSDEASVRDAMESLDGLDLLVSNAGLAGPSNGPVEELALADWNAWIGTNLTGAFLMAKYGAPLLRERNGSLVLVSSTRAFMSEPRTEAYAASKGGLTALTHSLAISLGPDIRVNAIAPGWIVTEGWDELRPVDHAQHPVGRAGRPQDIAEAVLYLSGAGFVTGQTLVVDGGMSVKMIYEE</sequence>
<reference evidence="3 4" key="1">
    <citation type="submission" date="2018-06" db="EMBL/GenBank/DDBJ databases">
        <title>Genomic Encyclopedia of Archaeal and Bacterial Type Strains, Phase II (KMG-II): from individual species to whole genera.</title>
        <authorList>
            <person name="Goeker M."/>
        </authorList>
    </citation>
    <scope>NUCLEOTIDE SEQUENCE [LARGE SCALE GENOMIC DNA]</scope>
    <source>
        <strain evidence="3 4">DSM 22009</strain>
    </source>
</reference>
<organism evidence="3 4">
    <name type="scientific">Palleronia aestuarii</name>
    <dbReference type="NCBI Taxonomy" id="568105"/>
    <lineage>
        <taxon>Bacteria</taxon>
        <taxon>Pseudomonadati</taxon>
        <taxon>Pseudomonadota</taxon>
        <taxon>Alphaproteobacteria</taxon>
        <taxon>Rhodobacterales</taxon>
        <taxon>Roseobacteraceae</taxon>
        <taxon>Palleronia</taxon>
    </lineage>
</organism>
<dbReference type="PROSITE" id="PS00061">
    <property type="entry name" value="ADH_SHORT"/>
    <property type="match status" value="1"/>
</dbReference>
<evidence type="ECO:0000256" key="2">
    <source>
        <dbReference type="ARBA" id="ARBA00023002"/>
    </source>
</evidence>
<dbReference type="AlphaFoldDB" id="A0A2W7NE25"/>
<evidence type="ECO:0000313" key="4">
    <source>
        <dbReference type="Proteomes" id="UP000248916"/>
    </source>
</evidence>
<gene>
    <name evidence="3" type="ORF">LX81_01060</name>
</gene>
<dbReference type="Gene3D" id="3.40.50.720">
    <property type="entry name" value="NAD(P)-binding Rossmann-like Domain"/>
    <property type="match status" value="1"/>
</dbReference>
<dbReference type="OrthoDB" id="7745792at2"/>
<dbReference type="PRINTS" id="PR00080">
    <property type="entry name" value="SDRFAMILY"/>
</dbReference>
<name>A0A2W7NE25_9RHOB</name>
<evidence type="ECO:0008006" key="5">
    <source>
        <dbReference type="Google" id="ProtNLM"/>
    </source>
</evidence>
<comment type="similarity">
    <text evidence="1">Belongs to the short-chain dehydrogenases/reductases (SDR) family.</text>
</comment>
<dbReference type="PRINTS" id="PR00081">
    <property type="entry name" value="GDHRDH"/>
</dbReference>
<comment type="caution">
    <text evidence="3">The sequence shown here is derived from an EMBL/GenBank/DDBJ whole genome shotgun (WGS) entry which is preliminary data.</text>
</comment>
<dbReference type="Proteomes" id="UP000248916">
    <property type="component" value="Unassembled WGS sequence"/>
</dbReference>
<dbReference type="FunFam" id="3.40.50.720:FF:000084">
    <property type="entry name" value="Short-chain dehydrogenase reductase"/>
    <property type="match status" value="1"/>
</dbReference>
<dbReference type="InterPro" id="IPR020904">
    <property type="entry name" value="Sc_DH/Rdtase_CS"/>
</dbReference>
<keyword evidence="4" id="KW-1185">Reference proteome</keyword>
<dbReference type="Pfam" id="PF13561">
    <property type="entry name" value="adh_short_C2"/>
    <property type="match status" value="1"/>
</dbReference>
<dbReference type="EMBL" id="QKZL01000003">
    <property type="protein sequence ID" value="PZX18428.1"/>
    <property type="molecule type" value="Genomic_DNA"/>
</dbReference>
<protein>
    <recommendedName>
        <fullName evidence="5">NAD(P)-dependent dehydrogenase (Short-subunit alcohol dehydrogenase family)</fullName>
    </recommendedName>
</protein>